<evidence type="ECO:0000313" key="2">
    <source>
        <dbReference type="EMBL" id="RFZ37421.1"/>
    </source>
</evidence>
<dbReference type="Proteomes" id="UP000257451">
    <property type="component" value="Unassembled WGS sequence"/>
</dbReference>
<organism evidence="2 3">
    <name type="scientific">Mycobacterium marinum</name>
    <dbReference type="NCBI Taxonomy" id="1781"/>
    <lineage>
        <taxon>Bacteria</taxon>
        <taxon>Bacillati</taxon>
        <taxon>Actinomycetota</taxon>
        <taxon>Actinomycetes</taxon>
        <taxon>Mycobacteriales</taxon>
        <taxon>Mycobacteriaceae</taxon>
        <taxon>Mycobacterium</taxon>
        <taxon>Mycobacterium ulcerans group</taxon>
    </lineage>
</organism>
<dbReference type="EMBL" id="PEDF01000128">
    <property type="protein sequence ID" value="RFZ37421.1"/>
    <property type="molecule type" value="Genomic_DNA"/>
</dbReference>
<feature type="compositionally biased region" description="Basic and acidic residues" evidence="1">
    <location>
        <begin position="121"/>
        <end position="133"/>
    </location>
</feature>
<evidence type="ECO:0000256" key="1">
    <source>
        <dbReference type="SAM" id="MobiDB-lite"/>
    </source>
</evidence>
<protein>
    <submittedName>
        <fullName evidence="2">Uncharacterized protein</fullName>
    </submittedName>
</protein>
<feature type="compositionally biased region" description="Polar residues" evidence="1">
    <location>
        <begin position="141"/>
        <end position="164"/>
    </location>
</feature>
<gene>
    <name evidence="2" type="ORF">DAVIS_03862</name>
</gene>
<feature type="compositionally biased region" description="Basic and acidic residues" evidence="1">
    <location>
        <begin position="88"/>
        <end position="100"/>
    </location>
</feature>
<feature type="compositionally biased region" description="Basic residues" evidence="1">
    <location>
        <begin position="1"/>
        <end position="27"/>
    </location>
</feature>
<dbReference type="AlphaFoldDB" id="A0A3E2MSJ4"/>
<name>A0A3E2MSJ4_MYCMR</name>
<reference evidence="2 3" key="1">
    <citation type="journal article" date="2018" name="Sci. Rep.">
        <title>Extensive genomic diversity among Mycobacterium marinum strains revealed by whole genome sequencing.</title>
        <authorList>
            <person name="Das S."/>
            <person name="Pettersson B.M."/>
            <person name="Behra P.R."/>
            <person name="Mallick A."/>
            <person name="Cheramie M."/>
            <person name="Ramesh M."/>
            <person name="Shirreff L."/>
            <person name="DuCote T."/>
            <person name="Dasgupta S."/>
            <person name="Ennis D.G."/>
            <person name="Kirsebom L.A."/>
        </authorList>
    </citation>
    <scope>NUCLEOTIDE SEQUENCE [LARGE SCALE GENOMIC DNA]</scope>
    <source>
        <strain evidence="2 3">Davis1</strain>
    </source>
</reference>
<feature type="compositionally biased region" description="Basic residues" evidence="1">
    <location>
        <begin position="34"/>
        <end position="87"/>
    </location>
</feature>
<proteinExistence type="predicted"/>
<comment type="caution">
    <text evidence="2">The sequence shown here is derived from an EMBL/GenBank/DDBJ whole genome shotgun (WGS) entry which is preliminary data.</text>
</comment>
<accession>A0A3E2MSJ4</accession>
<feature type="region of interest" description="Disordered" evidence="1">
    <location>
        <begin position="1"/>
        <end position="164"/>
    </location>
</feature>
<evidence type="ECO:0000313" key="3">
    <source>
        <dbReference type="Proteomes" id="UP000257451"/>
    </source>
</evidence>
<sequence precursor="true">MHRGRQRRLKRRRRHPSLTRSSRRLPGRRIQPPHIRRRRSRHRHRRRTRPRPRRQRRNHRVKRRRRRRQIRSQPLPRRRSHMQRPRTRTRENPRRIDLRRQPRKVQNHHNPQPISRRPRTRTRENPRRIDLRRQPRKVQNHHNPQPISRTNGSDNQPTTATPNTHRNLLADRNVNHSKNLAVAQSAADELRICAGQRVWLHHGTISSQLPTQPTTARTSCEFTVL</sequence>